<dbReference type="EMBL" id="JAHRIP010013634">
    <property type="protein sequence ID" value="MEQ2285496.1"/>
    <property type="molecule type" value="Genomic_DNA"/>
</dbReference>
<accession>A0ABV0XVW4</accession>
<comment type="caution">
    <text evidence="2">The sequence shown here is derived from an EMBL/GenBank/DDBJ whole genome shotgun (WGS) entry which is preliminary data.</text>
</comment>
<gene>
    <name evidence="2" type="ORF">AMECASPLE_032495</name>
</gene>
<evidence type="ECO:0000313" key="3">
    <source>
        <dbReference type="Proteomes" id="UP001469553"/>
    </source>
</evidence>
<proteinExistence type="predicted"/>
<keyword evidence="1" id="KW-0812">Transmembrane</keyword>
<organism evidence="2 3">
    <name type="scientific">Ameca splendens</name>
    <dbReference type="NCBI Taxonomy" id="208324"/>
    <lineage>
        <taxon>Eukaryota</taxon>
        <taxon>Metazoa</taxon>
        <taxon>Chordata</taxon>
        <taxon>Craniata</taxon>
        <taxon>Vertebrata</taxon>
        <taxon>Euteleostomi</taxon>
        <taxon>Actinopterygii</taxon>
        <taxon>Neopterygii</taxon>
        <taxon>Teleostei</taxon>
        <taxon>Neoteleostei</taxon>
        <taxon>Acanthomorphata</taxon>
        <taxon>Ovalentaria</taxon>
        <taxon>Atherinomorphae</taxon>
        <taxon>Cyprinodontiformes</taxon>
        <taxon>Goodeidae</taxon>
        <taxon>Ameca</taxon>
    </lineage>
</organism>
<keyword evidence="3" id="KW-1185">Reference proteome</keyword>
<feature type="transmembrane region" description="Helical" evidence="1">
    <location>
        <begin position="77"/>
        <end position="101"/>
    </location>
</feature>
<name>A0ABV0XVW4_9TELE</name>
<evidence type="ECO:0000256" key="1">
    <source>
        <dbReference type="SAM" id="Phobius"/>
    </source>
</evidence>
<dbReference type="Proteomes" id="UP001469553">
    <property type="component" value="Unassembled WGS sequence"/>
</dbReference>
<sequence length="102" mass="11801">MFGFVCFLDPFRSGPADVLWIIVLLHNPTVVGFKDFAVKNKLHVPMYNDKLFRSCRNKATPDQHTNTTMSVCTYDVLYLNICNPFTLINVNFSLVFLIYFLD</sequence>
<keyword evidence="1" id="KW-0472">Membrane</keyword>
<protein>
    <submittedName>
        <fullName evidence="2">Uncharacterized protein</fullName>
    </submittedName>
</protein>
<reference evidence="2 3" key="1">
    <citation type="submission" date="2021-06" db="EMBL/GenBank/DDBJ databases">
        <authorList>
            <person name="Palmer J.M."/>
        </authorList>
    </citation>
    <scope>NUCLEOTIDE SEQUENCE [LARGE SCALE GENOMIC DNA]</scope>
    <source>
        <strain evidence="2 3">AS_MEX2019</strain>
        <tissue evidence="2">Muscle</tissue>
    </source>
</reference>
<evidence type="ECO:0000313" key="2">
    <source>
        <dbReference type="EMBL" id="MEQ2285496.1"/>
    </source>
</evidence>
<keyword evidence="1" id="KW-1133">Transmembrane helix</keyword>